<dbReference type="EMBL" id="JAJNCT010000006">
    <property type="protein sequence ID" value="MCD2164880.1"/>
    <property type="molecule type" value="Genomic_DNA"/>
</dbReference>
<dbReference type="AlphaFoldDB" id="A0AAW4XUS5"/>
<dbReference type="SMART" id="SM00754">
    <property type="entry name" value="CHRD"/>
    <property type="match status" value="1"/>
</dbReference>
<organism evidence="2 3">
    <name type="scientific">Comamonas koreensis</name>
    <dbReference type="NCBI Taxonomy" id="160825"/>
    <lineage>
        <taxon>Bacteria</taxon>
        <taxon>Pseudomonadati</taxon>
        <taxon>Pseudomonadota</taxon>
        <taxon>Betaproteobacteria</taxon>
        <taxon>Burkholderiales</taxon>
        <taxon>Comamonadaceae</taxon>
        <taxon>Comamonas</taxon>
    </lineage>
</organism>
<dbReference type="Proteomes" id="UP001199260">
    <property type="component" value="Unassembled WGS sequence"/>
</dbReference>
<dbReference type="Pfam" id="PF07452">
    <property type="entry name" value="CHRD"/>
    <property type="match status" value="1"/>
</dbReference>
<keyword evidence="3" id="KW-1185">Reference proteome</keyword>
<proteinExistence type="predicted"/>
<protein>
    <submittedName>
        <fullName evidence="2">CHRD domain-containing protein</fullName>
    </submittedName>
</protein>
<reference evidence="2 3" key="1">
    <citation type="submission" date="2021-11" db="EMBL/GenBank/DDBJ databases">
        <title>Genome sequence.</title>
        <authorList>
            <person name="Sun Q."/>
        </authorList>
    </citation>
    <scope>NUCLEOTIDE SEQUENCE [LARGE SCALE GENOMIC DNA]</scope>
    <source>
        <strain evidence="2 3">KCTC 12005</strain>
    </source>
</reference>
<gene>
    <name evidence="2" type="ORF">LPW39_07000</name>
</gene>
<name>A0AAW4XUS5_9BURK</name>
<dbReference type="RefSeq" id="WP_230772945.1">
    <property type="nucleotide sequence ID" value="NZ_JAJNCT010000006.1"/>
</dbReference>
<feature type="domain" description="CHRD" evidence="1">
    <location>
        <begin position="49"/>
        <end position="178"/>
    </location>
</feature>
<accession>A0AAW4XUS5</accession>
<dbReference type="PROSITE" id="PS50933">
    <property type="entry name" value="CHRD"/>
    <property type="match status" value="1"/>
</dbReference>
<evidence type="ECO:0000313" key="2">
    <source>
        <dbReference type="EMBL" id="MCD2164880.1"/>
    </source>
</evidence>
<dbReference type="InterPro" id="IPR010895">
    <property type="entry name" value="CHRD"/>
</dbReference>
<sequence>MDSLQESIFMLDRRKTLFTFTSAAALITLSAFTLRASMARSTSQAQRPKYASFYAHLDAKYVLPPIKAQAGGSLRSTLDTDSGIFRWEIFLARMTGPETQAAFHGPASKHQNAPALIVLPRFMPAREGQPTDTLELSGTSTLTSEQMDDLLAGRWYISASSAAYPNGELRGQLTRYAGGVHGV</sequence>
<comment type="caution">
    <text evidence="2">The sequence shown here is derived from an EMBL/GenBank/DDBJ whole genome shotgun (WGS) entry which is preliminary data.</text>
</comment>
<evidence type="ECO:0000313" key="3">
    <source>
        <dbReference type="Proteomes" id="UP001199260"/>
    </source>
</evidence>
<evidence type="ECO:0000259" key="1">
    <source>
        <dbReference type="PROSITE" id="PS50933"/>
    </source>
</evidence>